<dbReference type="SUPFAM" id="SSF52540">
    <property type="entry name" value="P-loop containing nucleoside triphosphate hydrolases"/>
    <property type="match status" value="1"/>
</dbReference>
<dbReference type="InterPro" id="IPR027417">
    <property type="entry name" value="P-loop_NTPase"/>
</dbReference>
<dbReference type="PANTHER" id="PTHR33295:SF7">
    <property type="entry name" value="ATPASE"/>
    <property type="match status" value="1"/>
</dbReference>
<dbReference type="OrthoDB" id="9804306at2"/>
<dbReference type="RefSeq" id="WP_094336029.1">
    <property type="nucleotide sequence ID" value="NZ_NFIE01000027.1"/>
</dbReference>
<evidence type="ECO:0008006" key="5">
    <source>
        <dbReference type="Google" id="ProtNLM"/>
    </source>
</evidence>
<dbReference type="InterPro" id="IPR041682">
    <property type="entry name" value="AAA_14"/>
</dbReference>
<accession>A0A1Y3XHJ3</accession>
<organism evidence="3 4">
    <name type="scientific">[Collinsella] massiliensis</name>
    <dbReference type="NCBI Taxonomy" id="1232426"/>
    <lineage>
        <taxon>Bacteria</taxon>
        <taxon>Bacillati</taxon>
        <taxon>Actinomycetota</taxon>
        <taxon>Coriobacteriia</taxon>
        <taxon>Coriobacteriales</taxon>
        <taxon>Coriobacteriaceae</taxon>
        <taxon>Enorma</taxon>
    </lineage>
</organism>
<dbReference type="AlphaFoldDB" id="A0A1Y3XHJ3"/>
<dbReference type="Pfam" id="PF13173">
    <property type="entry name" value="AAA_14"/>
    <property type="match status" value="1"/>
</dbReference>
<reference evidence="4" key="1">
    <citation type="submission" date="2017-04" db="EMBL/GenBank/DDBJ databases">
        <title>Function of individual gut microbiota members based on whole genome sequencing of pure cultures obtained from chicken caecum.</title>
        <authorList>
            <person name="Medvecky M."/>
            <person name="Cejkova D."/>
            <person name="Polansky O."/>
            <person name="Karasova D."/>
            <person name="Kubasova T."/>
            <person name="Cizek A."/>
            <person name="Rychlik I."/>
        </authorList>
    </citation>
    <scope>NUCLEOTIDE SEQUENCE [LARGE SCALE GENOMIC DNA]</scope>
    <source>
        <strain evidence="4">An5</strain>
    </source>
</reference>
<dbReference type="PANTHER" id="PTHR33295">
    <property type="entry name" value="ATPASE"/>
    <property type="match status" value="1"/>
</dbReference>
<gene>
    <name evidence="3" type="ORF">B5G02_09405</name>
</gene>
<proteinExistence type="predicted"/>
<dbReference type="InterPro" id="IPR025420">
    <property type="entry name" value="DUF4143"/>
</dbReference>
<dbReference type="EMBL" id="NFIE01000027">
    <property type="protein sequence ID" value="OUN85032.1"/>
    <property type="molecule type" value="Genomic_DNA"/>
</dbReference>
<keyword evidence="4" id="KW-1185">Reference proteome</keyword>
<sequence length="434" mass="47724">MKRKVTAALEAWAAEQGKKPLVLFGARQTGKTTSVLEFGATRYQSVVHVDFVRQPALKAAFERSLDPKDIVQLLAALLRRSIEPEGTLLFFDEVQECDQAIASLKYFHQDAPEYDVIAAGSLLGVHVARHGSFPVGYVDMLTMHPMDFEEFCWAMGEERAFDVVRASFASRMSCPLHDRMMELYRDYLLVGGMPEVVALWAQGASLERVRRGQRDISTAYVADMTKYATAADAAKIVTTWDSLPAQLAKESGSTKFMWRYVASGAKADRYQTAVDWLVAAGIVSQCTQVSDGRSPLKSFENPASFKLYAADTGLLSCAYDATPADFGTADRATGRFRGGMAENYVMQQLVASHIQPYYWGMQSTYEVEFVVSLGGAIVPIEVKSGRRVRSTSAARFAEKYGCPIIVRVSAKDFGFDGTVFSVPLYAAALVGELA</sequence>
<feature type="domain" description="AAA" evidence="1">
    <location>
        <begin position="18"/>
        <end position="152"/>
    </location>
</feature>
<feature type="domain" description="DUF4143" evidence="2">
    <location>
        <begin position="223"/>
        <end position="385"/>
    </location>
</feature>
<evidence type="ECO:0000259" key="1">
    <source>
        <dbReference type="Pfam" id="PF13173"/>
    </source>
</evidence>
<evidence type="ECO:0000259" key="2">
    <source>
        <dbReference type="Pfam" id="PF13635"/>
    </source>
</evidence>
<comment type="caution">
    <text evidence="3">The sequence shown here is derived from an EMBL/GenBank/DDBJ whole genome shotgun (WGS) entry which is preliminary data.</text>
</comment>
<dbReference type="Pfam" id="PF13635">
    <property type="entry name" value="DUF4143"/>
    <property type="match status" value="1"/>
</dbReference>
<evidence type="ECO:0000313" key="4">
    <source>
        <dbReference type="Proteomes" id="UP000195781"/>
    </source>
</evidence>
<protein>
    <recommendedName>
        <fullName evidence="5">ATPase</fullName>
    </recommendedName>
</protein>
<dbReference type="Proteomes" id="UP000195781">
    <property type="component" value="Unassembled WGS sequence"/>
</dbReference>
<evidence type="ECO:0000313" key="3">
    <source>
        <dbReference type="EMBL" id="OUN85032.1"/>
    </source>
</evidence>
<name>A0A1Y3XHJ3_9ACTN</name>